<dbReference type="InterPro" id="IPR011042">
    <property type="entry name" value="6-blade_b-propeller_TolB-like"/>
</dbReference>
<protein>
    <submittedName>
        <fullName evidence="5">Prolyl oligopeptidase family serine peptidase</fullName>
    </submittedName>
</protein>
<feature type="domain" description="Peptidase S9 prolyl oligopeptidase catalytic" evidence="4">
    <location>
        <begin position="485"/>
        <end position="690"/>
    </location>
</feature>
<dbReference type="RefSeq" id="WP_377360142.1">
    <property type="nucleotide sequence ID" value="NZ_JBHTCM010000018.1"/>
</dbReference>
<keyword evidence="2" id="KW-0645">Protease</keyword>
<evidence type="ECO:0000259" key="4">
    <source>
        <dbReference type="Pfam" id="PF00326"/>
    </source>
</evidence>
<dbReference type="PANTHER" id="PTHR42776:SF27">
    <property type="entry name" value="DIPEPTIDYL PEPTIDASE FAMILY MEMBER 6"/>
    <property type="match status" value="1"/>
</dbReference>
<dbReference type="InterPro" id="IPR011659">
    <property type="entry name" value="WD40"/>
</dbReference>
<evidence type="ECO:0000313" key="5">
    <source>
        <dbReference type="EMBL" id="MFC7334590.1"/>
    </source>
</evidence>
<dbReference type="EMBL" id="JBHTCM010000018">
    <property type="protein sequence ID" value="MFC7334590.1"/>
    <property type="molecule type" value="Genomic_DNA"/>
</dbReference>
<dbReference type="SUPFAM" id="SSF82171">
    <property type="entry name" value="DPP6 N-terminal domain-like"/>
    <property type="match status" value="1"/>
</dbReference>
<organism evidence="5 6">
    <name type="scientific">Rhodocista pekingensis</name>
    <dbReference type="NCBI Taxonomy" id="201185"/>
    <lineage>
        <taxon>Bacteria</taxon>
        <taxon>Pseudomonadati</taxon>
        <taxon>Pseudomonadota</taxon>
        <taxon>Alphaproteobacteria</taxon>
        <taxon>Rhodospirillales</taxon>
        <taxon>Azospirillaceae</taxon>
        <taxon>Rhodocista</taxon>
    </lineage>
</organism>
<accession>A0ABW2L021</accession>
<proteinExistence type="predicted"/>
<evidence type="ECO:0000256" key="3">
    <source>
        <dbReference type="SAM" id="SignalP"/>
    </source>
</evidence>
<sequence>MGTGLIARGLFGATLLLAASATAPAAAQGGAAAAATPPPFTDRDVFELEYARDPQISPDGKQIVYARVGMDIMKDRAVPTLWVVDYEGRSHRPLLPGRVPASLARWSPDGGRIAYVQAEGGQRQIHVRWMDTGQVATVTHLTEDPDNLAWSPDGRWLAFTMLVKAEGKPLGSMPPKPEGAEWAPKVKVVDSMVYRADGAGFLEQGRHHLFVVPAEGGTPRQLTSGDFDHRGQPAWLPDGSAIIIAANRNPDWETDPLNQDLHEVSVKDGTIRTLTTRKGPDSDPAVSPDGRYIAFTGFEDQRRGYHNSRLSVLDRRTGEIRTLTEGLDRSVDNPAWTDEGKAILVSYENRGNMVLARIGLDGRREVLAEDVGGTTLDRPYTSGSFTVARNGRFAYTAAGPDRPADVAAGEKAGAARRLTDLNADLLGNRALGRTEALTWKSSADGREIQGWLITPPGFDPAKAKGRLPLILEIHGGPFASYGPVFGAELQLFATAGYAVLYTNPRGSTGYGDDFANQIHHNYPSADYDDLISGVDAVIAKGFVDPERLYVTGGSGGGVLTAWIVGKTDRFKAAVVAKPVINWTSFALTADMPPYFTRYWFSGMPWEKQEEYWRRSPLSLVGTVKTPTMLVTGEADYRTPMSETEQYYQALKLRGIPTAMVRIPEAPHGIARRPSNLIAKANTTLAWFDRYRPEAAKPDTAKPDAATPDGK</sequence>
<dbReference type="Gene3D" id="2.120.10.30">
    <property type="entry name" value="TolB, C-terminal domain"/>
    <property type="match status" value="2"/>
</dbReference>
<dbReference type="Gene3D" id="3.40.50.1820">
    <property type="entry name" value="alpha/beta hydrolase"/>
    <property type="match status" value="1"/>
</dbReference>
<reference evidence="6" key="1">
    <citation type="journal article" date="2019" name="Int. J. Syst. Evol. Microbiol.">
        <title>The Global Catalogue of Microorganisms (GCM) 10K type strain sequencing project: providing services to taxonomists for standard genome sequencing and annotation.</title>
        <authorList>
            <consortium name="The Broad Institute Genomics Platform"/>
            <consortium name="The Broad Institute Genome Sequencing Center for Infectious Disease"/>
            <person name="Wu L."/>
            <person name="Ma J."/>
        </authorList>
    </citation>
    <scope>NUCLEOTIDE SEQUENCE [LARGE SCALE GENOMIC DNA]</scope>
    <source>
        <strain evidence="6">CGMCC 1.16275</strain>
    </source>
</reference>
<comment type="caution">
    <text evidence="5">The sequence shown here is derived from an EMBL/GenBank/DDBJ whole genome shotgun (WGS) entry which is preliminary data.</text>
</comment>
<keyword evidence="2" id="KW-0720">Serine protease</keyword>
<keyword evidence="3" id="KW-0732">Signal</keyword>
<dbReference type="PANTHER" id="PTHR42776">
    <property type="entry name" value="SERINE PEPTIDASE S9 FAMILY MEMBER"/>
    <property type="match status" value="1"/>
</dbReference>
<feature type="chain" id="PRO_5046164734" evidence="3">
    <location>
        <begin position="26"/>
        <end position="710"/>
    </location>
</feature>
<name>A0ABW2L021_9PROT</name>
<dbReference type="InterPro" id="IPR029058">
    <property type="entry name" value="AB_hydrolase_fold"/>
</dbReference>
<evidence type="ECO:0000256" key="2">
    <source>
        <dbReference type="ARBA" id="ARBA00022825"/>
    </source>
</evidence>
<dbReference type="Proteomes" id="UP001596456">
    <property type="component" value="Unassembled WGS sequence"/>
</dbReference>
<feature type="signal peptide" evidence="3">
    <location>
        <begin position="1"/>
        <end position="25"/>
    </location>
</feature>
<keyword evidence="6" id="KW-1185">Reference proteome</keyword>
<keyword evidence="1" id="KW-0378">Hydrolase</keyword>
<dbReference type="InterPro" id="IPR001375">
    <property type="entry name" value="Peptidase_S9_cat"/>
</dbReference>
<evidence type="ECO:0000313" key="6">
    <source>
        <dbReference type="Proteomes" id="UP001596456"/>
    </source>
</evidence>
<evidence type="ECO:0000256" key="1">
    <source>
        <dbReference type="ARBA" id="ARBA00022801"/>
    </source>
</evidence>
<dbReference type="Pfam" id="PF00326">
    <property type="entry name" value="Peptidase_S9"/>
    <property type="match status" value="1"/>
</dbReference>
<dbReference type="Pfam" id="PF07676">
    <property type="entry name" value="PD40"/>
    <property type="match status" value="3"/>
</dbReference>
<dbReference type="SUPFAM" id="SSF53474">
    <property type="entry name" value="alpha/beta-Hydrolases"/>
    <property type="match status" value="1"/>
</dbReference>
<gene>
    <name evidence="5" type="ORF">ACFQPS_15585</name>
</gene>